<dbReference type="Gene3D" id="3.30.200.20">
    <property type="entry name" value="Phosphorylase Kinase, domain 1"/>
    <property type="match status" value="1"/>
</dbReference>
<evidence type="ECO:0000256" key="3">
    <source>
        <dbReference type="ARBA" id="ARBA00022741"/>
    </source>
</evidence>
<reference evidence="7" key="1">
    <citation type="journal article" date="2020" name="Stud. Mycol.">
        <title>101 Dothideomycetes genomes: a test case for predicting lifestyles and emergence of pathogens.</title>
        <authorList>
            <person name="Haridas S."/>
            <person name="Albert R."/>
            <person name="Binder M."/>
            <person name="Bloem J."/>
            <person name="Labutti K."/>
            <person name="Salamov A."/>
            <person name="Andreopoulos B."/>
            <person name="Baker S."/>
            <person name="Barry K."/>
            <person name="Bills G."/>
            <person name="Bluhm B."/>
            <person name="Cannon C."/>
            <person name="Castanera R."/>
            <person name="Culley D."/>
            <person name="Daum C."/>
            <person name="Ezra D."/>
            <person name="Gonzalez J."/>
            <person name="Henrissat B."/>
            <person name="Kuo A."/>
            <person name="Liang C."/>
            <person name="Lipzen A."/>
            <person name="Lutzoni F."/>
            <person name="Magnuson J."/>
            <person name="Mondo S."/>
            <person name="Nolan M."/>
            <person name="Ohm R."/>
            <person name="Pangilinan J."/>
            <person name="Park H.-J."/>
            <person name="Ramirez L."/>
            <person name="Alfaro M."/>
            <person name="Sun H."/>
            <person name="Tritt A."/>
            <person name="Yoshinaga Y."/>
            <person name="Zwiers L.-H."/>
            <person name="Turgeon B."/>
            <person name="Goodwin S."/>
            <person name="Spatafora J."/>
            <person name="Crous P."/>
            <person name="Grigoriev I."/>
        </authorList>
    </citation>
    <scope>NUCLEOTIDE SEQUENCE</scope>
    <source>
        <strain evidence="7">CBS 121739</strain>
    </source>
</reference>
<dbReference type="PANTHER" id="PTHR45646">
    <property type="entry name" value="SERINE/THREONINE-PROTEIN KINASE DOA-RELATED"/>
    <property type="match status" value="1"/>
</dbReference>
<gene>
    <name evidence="7" type="ORF">EJ05DRAFT_473192</name>
</gene>
<evidence type="ECO:0000256" key="1">
    <source>
        <dbReference type="ARBA" id="ARBA00022527"/>
    </source>
</evidence>
<keyword evidence="1" id="KW-0723">Serine/threonine-protein kinase</keyword>
<dbReference type="GO" id="GO:0043484">
    <property type="term" value="P:regulation of RNA splicing"/>
    <property type="evidence" value="ECO:0007669"/>
    <property type="project" value="TreeGrafter"/>
</dbReference>
<dbReference type="EMBL" id="ML996566">
    <property type="protein sequence ID" value="KAF2762278.1"/>
    <property type="molecule type" value="Genomic_DNA"/>
</dbReference>
<protein>
    <submittedName>
        <fullName evidence="7">Protein kinase</fullName>
    </submittedName>
</protein>
<sequence length="447" mass="51005">MALSAGPRITFRTQLHSWTPNRLYNLSVPLRLTGRRRRRLNQPWTAGFARRISIQARTFPTDGFTALPKHERFEEERLVGYKAEKFYPVRLGDVFKSRYQVVAKLGFGAYSTVWLCRDLDEDVLCTLKVCVVGRGDVPELAVSHHIKSIDTHHPGKGRVRVSLDDFRISSPRGSHQCLVFPTLGWTLSDLRDLFAERALEKTLLQKYMYVVVTGLDLLHQAGVVHTDLSPNNIMTGTNDIAVSKVEQAELDEPSPRKVLEDRTIHLSYSMPTTYDAPFIIDFGAARLGEPGQKHSGDVMPAQYRAPEIIAGMEWDSKIDIWSVVVTIWSLFERANLFSAVRDGRLDDELHFAEMVSLMGPPPKEFLQRSDKCRQYWNAEGDWIAQTPIPDQTLESRETRLEGEDRELLLALARKVLRWLPEERPSAEDLYGDGFLTQFMSEHRPVDS</sequence>
<dbReference type="GO" id="GO:0004674">
    <property type="term" value="F:protein serine/threonine kinase activity"/>
    <property type="evidence" value="ECO:0007669"/>
    <property type="project" value="UniProtKB-KW"/>
</dbReference>
<keyword evidence="5" id="KW-0067">ATP-binding</keyword>
<evidence type="ECO:0000313" key="8">
    <source>
        <dbReference type="Proteomes" id="UP000799437"/>
    </source>
</evidence>
<dbReference type="Gene3D" id="1.10.510.10">
    <property type="entry name" value="Transferase(Phosphotransferase) domain 1"/>
    <property type="match status" value="1"/>
</dbReference>
<dbReference type="SUPFAM" id="SSF56112">
    <property type="entry name" value="Protein kinase-like (PK-like)"/>
    <property type="match status" value="1"/>
</dbReference>
<dbReference type="Proteomes" id="UP000799437">
    <property type="component" value="Unassembled WGS sequence"/>
</dbReference>
<dbReference type="InterPro" id="IPR011009">
    <property type="entry name" value="Kinase-like_dom_sf"/>
</dbReference>
<dbReference type="OrthoDB" id="5979581at2759"/>
<evidence type="ECO:0000256" key="4">
    <source>
        <dbReference type="ARBA" id="ARBA00022777"/>
    </source>
</evidence>
<name>A0A6A6WHK9_9PEZI</name>
<evidence type="ECO:0000256" key="2">
    <source>
        <dbReference type="ARBA" id="ARBA00022679"/>
    </source>
</evidence>
<dbReference type="InterPro" id="IPR051175">
    <property type="entry name" value="CLK_kinases"/>
</dbReference>
<keyword evidence="8" id="KW-1185">Reference proteome</keyword>
<evidence type="ECO:0000313" key="7">
    <source>
        <dbReference type="EMBL" id="KAF2762278.1"/>
    </source>
</evidence>
<dbReference type="Pfam" id="PF00069">
    <property type="entry name" value="Pkinase"/>
    <property type="match status" value="1"/>
</dbReference>
<feature type="domain" description="Protein kinase" evidence="6">
    <location>
        <begin position="99"/>
        <end position="435"/>
    </location>
</feature>
<evidence type="ECO:0000259" key="6">
    <source>
        <dbReference type="PROSITE" id="PS50011"/>
    </source>
</evidence>
<dbReference type="InterPro" id="IPR000719">
    <property type="entry name" value="Prot_kinase_dom"/>
</dbReference>
<dbReference type="SMART" id="SM00220">
    <property type="entry name" value="S_TKc"/>
    <property type="match status" value="1"/>
</dbReference>
<keyword evidence="2" id="KW-0808">Transferase</keyword>
<dbReference type="PANTHER" id="PTHR45646:SF11">
    <property type="entry name" value="SERINE_THREONINE-PROTEIN KINASE DOA"/>
    <property type="match status" value="1"/>
</dbReference>
<accession>A0A6A6WHK9</accession>
<evidence type="ECO:0000256" key="5">
    <source>
        <dbReference type="ARBA" id="ARBA00022840"/>
    </source>
</evidence>
<dbReference type="GO" id="GO:0005524">
    <property type="term" value="F:ATP binding"/>
    <property type="evidence" value="ECO:0007669"/>
    <property type="project" value="UniProtKB-KW"/>
</dbReference>
<dbReference type="GO" id="GO:0005634">
    <property type="term" value="C:nucleus"/>
    <property type="evidence" value="ECO:0007669"/>
    <property type="project" value="TreeGrafter"/>
</dbReference>
<proteinExistence type="predicted"/>
<dbReference type="GeneID" id="54484400"/>
<dbReference type="AlphaFoldDB" id="A0A6A6WHK9"/>
<dbReference type="RefSeq" id="XP_033604729.1">
    <property type="nucleotide sequence ID" value="XM_033743346.1"/>
</dbReference>
<keyword evidence="3" id="KW-0547">Nucleotide-binding</keyword>
<keyword evidence="4 7" id="KW-0418">Kinase</keyword>
<dbReference type="PROSITE" id="PS50011">
    <property type="entry name" value="PROTEIN_KINASE_DOM"/>
    <property type="match status" value="1"/>
</dbReference>
<organism evidence="7 8">
    <name type="scientific">Pseudovirgaria hyperparasitica</name>
    <dbReference type="NCBI Taxonomy" id="470096"/>
    <lineage>
        <taxon>Eukaryota</taxon>
        <taxon>Fungi</taxon>
        <taxon>Dikarya</taxon>
        <taxon>Ascomycota</taxon>
        <taxon>Pezizomycotina</taxon>
        <taxon>Dothideomycetes</taxon>
        <taxon>Dothideomycetes incertae sedis</taxon>
        <taxon>Acrospermales</taxon>
        <taxon>Acrospermaceae</taxon>
        <taxon>Pseudovirgaria</taxon>
    </lineage>
</organism>